<evidence type="ECO:0000313" key="6">
    <source>
        <dbReference type="Proteomes" id="UP000576368"/>
    </source>
</evidence>
<dbReference type="EMBL" id="CP043839">
    <property type="protein sequence ID" value="WOF13560.1"/>
    <property type="molecule type" value="Genomic_DNA"/>
</dbReference>
<dbReference type="PANTHER" id="PTHR43037:SF5">
    <property type="entry name" value="FERULOYL ESTERASE"/>
    <property type="match status" value="1"/>
</dbReference>
<dbReference type="GeneID" id="86892705"/>
<reference evidence="5 7" key="1">
    <citation type="submission" date="2019-09" db="EMBL/GenBank/DDBJ databases">
        <title>Butyricimonas paravirosa DSM 105722 (=214-4 = JCM 18677 = CCUG 65563).</title>
        <authorList>
            <person name="Le Roy T."/>
            <person name="Cani P.D."/>
        </authorList>
    </citation>
    <scope>NUCLEOTIDE SEQUENCE [LARGE SCALE GENOMIC DNA]</scope>
    <source>
        <strain evidence="5 7">DSM 105722</strain>
    </source>
</reference>
<evidence type="ECO:0000256" key="1">
    <source>
        <dbReference type="ARBA" id="ARBA00022729"/>
    </source>
</evidence>
<dbReference type="EMBL" id="JAATLI010000019">
    <property type="protein sequence ID" value="NJC20536.1"/>
    <property type="molecule type" value="Genomic_DNA"/>
</dbReference>
<feature type="chain" id="PRO_5030535993" evidence="3">
    <location>
        <begin position="21"/>
        <end position="605"/>
    </location>
</feature>
<evidence type="ECO:0000313" key="4">
    <source>
        <dbReference type="EMBL" id="NJC20536.1"/>
    </source>
</evidence>
<name>A0A7X5YIJ9_9BACT</name>
<dbReference type="PANTHER" id="PTHR43037">
    <property type="entry name" value="UNNAMED PRODUCT-RELATED"/>
    <property type="match status" value="1"/>
</dbReference>
<dbReference type="Proteomes" id="UP001302374">
    <property type="component" value="Chromosome"/>
</dbReference>
<dbReference type="InterPro" id="IPR029058">
    <property type="entry name" value="AB_hydrolase_fold"/>
</dbReference>
<sequence>MRKYWILFILISFIAMFSCTDDTSAYLSQDKEDVNVDEVPVDTTKKDTLLPEGQLVPGMHLVKLMVQQGDSLVERRFKYFMPVTLSPDKPISLIFEFHGSYEFDGPDEIADPLANISEANFLCQKAIKENIVICYPAGSVEISNEADTSGAVNWAGDGYTKSLPFVDAMVKYFTQDNEPRVDPNRIYSTGQSSGAIFSFTLALHRSDVFAAITPRAGQSASVEPFPSRAVPVRVFAGEIDDIVQHSAVLTNMTKWAREIGGYFESDMQIDTARYEGYADVTIRSWRGGKADYEIYSLAGIGHGINAGKCLDDMWEFMNSHPLNYNPANLFVSTNIKEIDAQCNQTFEISFNYSEGAEISIDAPQSWNPRIEGKKLTLTAPLDYFGNIEREGTITFTVTSNQATANCEIPFYLNAPKTYFEVGDIYYNEKFEPVGVVCWVNNKNIREAKIINLQEVTTQGSYQTINFGDFGTNFITPDYDDGENNTLLHVQQNATLSKPLNNIQSGLIWAAQYEYKGVGGWYLPAFNELQAISGKLTLINEKLQEIGGESVVNTNKLDAYLSSTVTDASGTKCFHMMNFTSNMEVTQVRENTSYYRARAFKKVIIK</sequence>
<evidence type="ECO:0000313" key="7">
    <source>
        <dbReference type="Proteomes" id="UP001302374"/>
    </source>
</evidence>
<dbReference type="PROSITE" id="PS51257">
    <property type="entry name" value="PROKAR_LIPOPROTEIN"/>
    <property type="match status" value="1"/>
</dbReference>
<accession>A0A7X5YIJ9</accession>
<organism evidence="4 6">
    <name type="scientific">Butyricimonas paravirosa</name>
    <dbReference type="NCBI Taxonomy" id="1472417"/>
    <lineage>
        <taxon>Bacteria</taxon>
        <taxon>Pseudomonadati</taxon>
        <taxon>Bacteroidota</taxon>
        <taxon>Bacteroidia</taxon>
        <taxon>Bacteroidales</taxon>
        <taxon>Odoribacteraceae</taxon>
        <taxon>Butyricimonas</taxon>
    </lineage>
</organism>
<keyword evidence="1 3" id="KW-0732">Signal</keyword>
<feature type="signal peptide" evidence="3">
    <location>
        <begin position="1"/>
        <end position="20"/>
    </location>
</feature>
<dbReference type="Proteomes" id="UP000576368">
    <property type="component" value="Unassembled WGS sequence"/>
</dbReference>
<evidence type="ECO:0000256" key="3">
    <source>
        <dbReference type="SAM" id="SignalP"/>
    </source>
</evidence>
<dbReference type="RefSeq" id="WP_118305353.1">
    <property type="nucleotide sequence ID" value="NZ_BMPA01000018.1"/>
</dbReference>
<reference evidence="4 6" key="2">
    <citation type="submission" date="2020-03" db="EMBL/GenBank/DDBJ databases">
        <title>Genomic Encyclopedia of Type Strains, Phase IV (KMG-IV): sequencing the most valuable type-strain genomes for metagenomic binning, comparative biology and taxonomic classification.</title>
        <authorList>
            <person name="Goeker M."/>
        </authorList>
    </citation>
    <scope>NUCLEOTIDE SEQUENCE [LARGE SCALE GENOMIC DNA]</scope>
    <source>
        <strain evidence="4 6">DSM 105722</strain>
    </source>
</reference>
<proteinExistence type="predicted"/>
<dbReference type="GO" id="GO:0016787">
    <property type="term" value="F:hydrolase activity"/>
    <property type="evidence" value="ECO:0007669"/>
    <property type="project" value="UniProtKB-KW"/>
</dbReference>
<keyword evidence="7" id="KW-1185">Reference proteome</keyword>
<gene>
    <name evidence="5" type="ORF">F1644_15375</name>
    <name evidence="4" type="ORF">GGR15_004191</name>
</gene>
<protein>
    <submittedName>
        <fullName evidence="4">Poly(3-hydroxybutyrate) depolymerase</fullName>
    </submittedName>
</protein>
<dbReference type="Gene3D" id="3.40.50.1820">
    <property type="entry name" value="alpha/beta hydrolase"/>
    <property type="match status" value="1"/>
</dbReference>
<dbReference type="AlphaFoldDB" id="A0A7X5YIJ9"/>
<keyword evidence="2" id="KW-0378">Hydrolase</keyword>
<dbReference type="SUPFAM" id="SSF53474">
    <property type="entry name" value="alpha/beta-Hydrolases"/>
    <property type="match status" value="1"/>
</dbReference>
<evidence type="ECO:0000313" key="5">
    <source>
        <dbReference type="EMBL" id="WOF13560.1"/>
    </source>
</evidence>
<evidence type="ECO:0000256" key="2">
    <source>
        <dbReference type="ARBA" id="ARBA00022801"/>
    </source>
</evidence>
<dbReference type="InterPro" id="IPR050955">
    <property type="entry name" value="Plant_Biomass_Hydrol_Est"/>
</dbReference>